<organism evidence="5 6">
    <name type="scientific">Xanthocytophaga flava</name>
    <dbReference type="NCBI Taxonomy" id="3048013"/>
    <lineage>
        <taxon>Bacteria</taxon>
        <taxon>Pseudomonadati</taxon>
        <taxon>Bacteroidota</taxon>
        <taxon>Cytophagia</taxon>
        <taxon>Cytophagales</taxon>
        <taxon>Rhodocytophagaceae</taxon>
        <taxon>Xanthocytophaga</taxon>
    </lineage>
</organism>
<keyword evidence="3 5" id="KW-0378">Hydrolase</keyword>
<evidence type="ECO:0000256" key="4">
    <source>
        <dbReference type="PIRSR" id="PIRSR005902-1"/>
    </source>
</evidence>
<dbReference type="InterPro" id="IPR015991">
    <property type="entry name" value="TatD/YcfH-like"/>
</dbReference>
<dbReference type="AlphaFoldDB" id="A0AAE3QPX0"/>
<dbReference type="GO" id="GO:0004536">
    <property type="term" value="F:DNA nuclease activity"/>
    <property type="evidence" value="ECO:0007669"/>
    <property type="project" value="InterPro"/>
</dbReference>
<dbReference type="PANTHER" id="PTHR46124:SF4">
    <property type="entry name" value="HYDROLASE TATD"/>
    <property type="match status" value="1"/>
</dbReference>
<evidence type="ECO:0000256" key="1">
    <source>
        <dbReference type="ARBA" id="ARBA00009275"/>
    </source>
</evidence>
<feature type="binding site" evidence="4">
    <location>
        <position position="155"/>
    </location>
    <ligand>
        <name>a divalent metal cation</name>
        <dbReference type="ChEBI" id="CHEBI:60240"/>
        <label>2</label>
    </ligand>
</feature>
<dbReference type="InterPro" id="IPR032466">
    <property type="entry name" value="Metal_Hydrolase"/>
</dbReference>
<name>A0AAE3QPX0_9BACT</name>
<protein>
    <submittedName>
        <fullName evidence="5">TatD family hydrolase</fullName>
    </submittedName>
</protein>
<dbReference type="Proteomes" id="UP001241110">
    <property type="component" value="Unassembled WGS sequence"/>
</dbReference>
<dbReference type="PIRSF" id="PIRSF005902">
    <property type="entry name" value="DNase_TatD"/>
    <property type="match status" value="1"/>
</dbReference>
<reference evidence="5" key="1">
    <citation type="submission" date="2023-05" db="EMBL/GenBank/DDBJ databases">
        <authorList>
            <person name="Zhang X."/>
        </authorList>
    </citation>
    <scope>NUCLEOTIDE SEQUENCE</scope>
    <source>
        <strain evidence="5">YF14B1</strain>
    </source>
</reference>
<dbReference type="GO" id="GO:0005829">
    <property type="term" value="C:cytosol"/>
    <property type="evidence" value="ECO:0007669"/>
    <property type="project" value="TreeGrafter"/>
</dbReference>
<feature type="binding site" evidence="4">
    <location>
        <position position="7"/>
    </location>
    <ligand>
        <name>a divalent metal cation</name>
        <dbReference type="ChEBI" id="CHEBI:60240"/>
        <label>1</label>
    </ligand>
</feature>
<dbReference type="FunFam" id="3.20.20.140:FF:000005">
    <property type="entry name" value="TatD family hydrolase"/>
    <property type="match status" value="1"/>
</dbReference>
<dbReference type="PANTHER" id="PTHR46124">
    <property type="entry name" value="D-AMINOACYL-TRNA DEACYLASE"/>
    <property type="match status" value="1"/>
</dbReference>
<proteinExistence type="inferred from homology"/>
<comment type="similarity">
    <text evidence="1">Belongs to the metallo-dependent hydrolases superfamily. TatD-type hydrolase family.</text>
</comment>
<dbReference type="GO" id="GO:0046872">
    <property type="term" value="F:metal ion binding"/>
    <property type="evidence" value="ECO:0007669"/>
    <property type="project" value="UniProtKB-KW"/>
</dbReference>
<accession>A0AAE3QPX0</accession>
<dbReference type="GO" id="GO:0016788">
    <property type="term" value="F:hydrolase activity, acting on ester bonds"/>
    <property type="evidence" value="ECO:0007669"/>
    <property type="project" value="InterPro"/>
</dbReference>
<gene>
    <name evidence="5" type="ORF">QNI16_12390</name>
</gene>
<evidence type="ECO:0000256" key="2">
    <source>
        <dbReference type="ARBA" id="ARBA00022723"/>
    </source>
</evidence>
<feature type="binding site" evidence="4">
    <location>
        <position position="130"/>
    </location>
    <ligand>
        <name>a divalent metal cation</name>
        <dbReference type="ChEBI" id="CHEBI:60240"/>
        <label>2</label>
    </ligand>
</feature>
<dbReference type="InterPro" id="IPR001130">
    <property type="entry name" value="TatD-like"/>
</dbReference>
<dbReference type="Pfam" id="PF01026">
    <property type="entry name" value="TatD_DNase"/>
    <property type="match status" value="1"/>
</dbReference>
<feature type="binding site" evidence="4">
    <location>
        <position position="204"/>
    </location>
    <ligand>
        <name>a divalent metal cation</name>
        <dbReference type="ChEBI" id="CHEBI:60240"/>
        <label>1</label>
    </ligand>
</feature>
<keyword evidence="2 4" id="KW-0479">Metal-binding</keyword>
<dbReference type="NCBIfam" id="TIGR00010">
    <property type="entry name" value="YchF/TatD family DNA exonuclease"/>
    <property type="match status" value="1"/>
</dbReference>
<sequence length="257" mass="28869">MQFVDTHAHIYGDQFNNDRKIMLKRTFSAGVTKIFMPNVDSTSIKGMLALEDQYPDQCFSMMGVHPCSIEADFERELKIAEDWLAKRKFVAIGEIGLDYYWSMEFVEQQKEALKIQVGWAKKYELPIVIHCRDSFRDTVAVLEENGLTGVTGIFHCFSGTLEDAQIAIDMGFKLGIGGVSTFKNGGLDTVIPFVELKHLVLETDSPYLAPVPYRGKRNETSYIPLIAQRVADLKEVSLATVAEVTTQNALSLFRVKA</sequence>
<dbReference type="Gene3D" id="3.20.20.140">
    <property type="entry name" value="Metal-dependent hydrolases"/>
    <property type="match status" value="1"/>
</dbReference>
<dbReference type="EMBL" id="JASJOS010000005">
    <property type="protein sequence ID" value="MDJ1481288.1"/>
    <property type="molecule type" value="Genomic_DNA"/>
</dbReference>
<feature type="binding site" evidence="4">
    <location>
        <position position="94"/>
    </location>
    <ligand>
        <name>a divalent metal cation</name>
        <dbReference type="ChEBI" id="CHEBI:60240"/>
        <label>1</label>
    </ligand>
</feature>
<feature type="binding site" evidence="4">
    <location>
        <position position="9"/>
    </location>
    <ligand>
        <name>a divalent metal cation</name>
        <dbReference type="ChEBI" id="CHEBI:60240"/>
        <label>1</label>
    </ligand>
</feature>
<comment type="caution">
    <text evidence="5">The sequence shown here is derived from an EMBL/GenBank/DDBJ whole genome shotgun (WGS) entry which is preliminary data.</text>
</comment>
<dbReference type="RefSeq" id="WP_313978852.1">
    <property type="nucleotide sequence ID" value="NZ_JASJOS010000005.1"/>
</dbReference>
<dbReference type="SUPFAM" id="SSF51556">
    <property type="entry name" value="Metallo-dependent hydrolases"/>
    <property type="match status" value="1"/>
</dbReference>
<evidence type="ECO:0000313" key="5">
    <source>
        <dbReference type="EMBL" id="MDJ1481288.1"/>
    </source>
</evidence>
<evidence type="ECO:0000313" key="6">
    <source>
        <dbReference type="Proteomes" id="UP001241110"/>
    </source>
</evidence>
<evidence type="ECO:0000256" key="3">
    <source>
        <dbReference type="ARBA" id="ARBA00022801"/>
    </source>
</evidence>
<dbReference type="CDD" id="cd01310">
    <property type="entry name" value="TatD_DNAse"/>
    <property type="match status" value="1"/>
</dbReference>